<evidence type="ECO:0000256" key="4">
    <source>
        <dbReference type="ARBA" id="ARBA00022452"/>
    </source>
</evidence>
<evidence type="ECO:0000256" key="5">
    <source>
        <dbReference type="ARBA" id="ARBA00022692"/>
    </source>
</evidence>
<keyword evidence="10" id="KW-0732">Signal</keyword>
<proteinExistence type="inferred from homology"/>
<reference evidence="12 13" key="1">
    <citation type="submission" date="2020-07" db="EMBL/GenBank/DDBJ databases">
        <title>Halophilic bacteria isolated from french cheeses.</title>
        <authorList>
            <person name="Kothe C.I."/>
            <person name="Farah-Kraiem B."/>
            <person name="Renault P."/>
            <person name="Dridi B."/>
        </authorList>
    </citation>
    <scope>NUCLEOTIDE SEQUENCE [LARGE SCALE GENOMIC DNA]</scope>
    <source>
        <strain evidence="12 13">FME20</strain>
    </source>
</reference>
<dbReference type="EMBL" id="RRZB01000026">
    <property type="protein sequence ID" value="MBE0464069.1"/>
    <property type="molecule type" value="Genomic_DNA"/>
</dbReference>
<evidence type="ECO:0000256" key="2">
    <source>
        <dbReference type="ARBA" id="ARBA00009055"/>
    </source>
</evidence>
<dbReference type="PROSITE" id="PS51779">
    <property type="entry name" value="POTRA"/>
    <property type="match status" value="1"/>
</dbReference>
<gene>
    <name evidence="12" type="ORF">EI547_11450</name>
</gene>
<dbReference type="PANTHER" id="PTHR34597:SF3">
    <property type="entry name" value="OUTER MEMBRANE TRANSPORTER CDIB"/>
    <property type="match status" value="1"/>
</dbReference>
<feature type="chain" id="PRO_5045210700" evidence="10">
    <location>
        <begin position="39"/>
        <end position="556"/>
    </location>
</feature>
<dbReference type="Proteomes" id="UP001645038">
    <property type="component" value="Unassembled WGS sequence"/>
</dbReference>
<feature type="region of interest" description="Disordered" evidence="9">
    <location>
        <begin position="46"/>
        <end position="72"/>
    </location>
</feature>
<dbReference type="RefSeq" id="WP_192538626.1">
    <property type="nucleotide sequence ID" value="NZ_RRZB01000026.1"/>
</dbReference>
<accession>A0ABR9FZN5</accession>
<evidence type="ECO:0000256" key="10">
    <source>
        <dbReference type="SAM" id="SignalP"/>
    </source>
</evidence>
<keyword evidence="3" id="KW-0813">Transport</keyword>
<evidence type="ECO:0000256" key="7">
    <source>
        <dbReference type="ARBA" id="ARBA00023136"/>
    </source>
</evidence>
<keyword evidence="6" id="KW-0653">Protein transport</keyword>
<sequence>MKQHGLGACTRSPFSPANRWNETLLLCTGLLMSSGVFAQLPPDAGQILQQNEPPTASPQSSTVPLNLQGQPLSEVAPGGQHISLNDIRFSGNSRFTSSELLLLVQNQINRPQDLAGIQAMANHISQYYRDNGYPFAQALIPAQSLANGILELQVVEGRYGQVTATSDDPTLAAATTPWLSALRTGTPIESASLERSMLLLGDLPGIAITPVMRPGTRQGDGDLEVHVNSRQRVMGSIGADNHGSRFSGEYRGRASLSAYHLATMGDELSLTSLYSNEHTWLGDLRYSTPLGARGIRGELGYAYTDYTLGEGFEGYTGTADVYSVGVYYPLVRSQQSNVSLSARYLYKDLHDDIDLFNYRRATSSHGLPLGIRFDHRDTLGAGGVTYGSVALTPGTLSQTQTELEDSDYGFTYVTLDVARIQALGSGFELYGRINAQWTDIDSIDGSERFFLGGPYGVRAYPVGEGSDSRGWLAQLEGRYHVGNGMAPYVFVDGGRTLGGGNDDDARSLAGAGIGLRYQHERISLNVSSAWKLEGGDAQADNHQRTPTLWASTSYRF</sequence>
<dbReference type="InterPro" id="IPR013686">
    <property type="entry name" value="Polypept-transport_assoc_ShlB"/>
</dbReference>
<keyword evidence="5" id="KW-0812">Transmembrane</keyword>
<keyword evidence="7" id="KW-0472">Membrane</keyword>
<comment type="similarity">
    <text evidence="2">Belongs to the TPS (TC 1.B.20) family.</text>
</comment>
<feature type="compositionally biased region" description="Polar residues" evidence="9">
    <location>
        <begin position="47"/>
        <end position="71"/>
    </location>
</feature>
<dbReference type="Pfam" id="PF03865">
    <property type="entry name" value="ShlB"/>
    <property type="match status" value="1"/>
</dbReference>
<dbReference type="Pfam" id="PF08479">
    <property type="entry name" value="POTRA_2"/>
    <property type="match status" value="1"/>
</dbReference>
<evidence type="ECO:0000256" key="3">
    <source>
        <dbReference type="ARBA" id="ARBA00022448"/>
    </source>
</evidence>
<comment type="subcellular location">
    <subcellularLocation>
        <location evidence="1">Cell outer membrane</location>
    </subcellularLocation>
</comment>
<comment type="caution">
    <text evidence="12">The sequence shown here is derived from an EMBL/GenBank/DDBJ whole genome shotgun (WGS) entry which is preliminary data.</text>
</comment>
<dbReference type="InterPro" id="IPR051544">
    <property type="entry name" value="TPS_OM_transporter"/>
</dbReference>
<keyword evidence="4" id="KW-1134">Transmembrane beta strand</keyword>
<evidence type="ECO:0000259" key="11">
    <source>
        <dbReference type="PROSITE" id="PS51779"/>
    </source>
</evidence>
<evidence type="ECO:0000256" key="1">
    <source>
        <dbReference type="ARBA" id="ARBA00004442"/>
    </source>
</evidence>
<protein>
    <submittedName>
        <fullName evidence="12">ShlB/FhaC/HecB family hemolysin secretion/activation protein</fullName>
    </submittedName>
</protein>
<name>A0ABR9FZN5_9GAMM</name>
<evidence type="ECO:0000313" key="12">
    <source>
        <dbReference type="EMBL" id="MBE0464069.1"/>
    </source>
</evidence>
<keyword evidence="8" id="KW-0998">Cell outer membrane</keyword>
<dbReference type="InterPro" id="IPR005565">
    <property type="entry name" value="Hemolysn_activator_HlyB_C"/>
</dbReference>
<feature type="domain" description="POTRA" evidence="11">
    <location>
        <begin position="82"/>
        <end position="157"/>
    </location>
</feature>
<dbReference type="InterPro" id="IPR034746">
    <property type="entry name" value="POTRA"/>
</dbReference>
<dbReference type="Gene3D" id="3.10.20.310">
    <property type="entry name" value="membrane protein fhac"/>
    <property type="match status" value="1"/>
</dbReference>
<evidence type="ECO:0000256" key="9">
    <source>
        <dbReference type="SAM" id="MobiDB-lite"/>
    </source>
</evidence>
<organism evidence="12 13">
    <name type="scientific">Halomonas colorata</name>
    <dbReference type="NCBI Taxonomy" id="2742615"/>
    <lineage>
        <taxon>Bacteria</taxon>
        <taxon>Pseudomonadati</taxon>
        <taxon>Pseudomonadota</taxon>
        <taxon>Gammaproteobacteria</taxon>
        <taxon>Oceanospirillales</taxon>
        <taxon>Halomonadaceae</taxon>
        <taxon>Halomonas</taxon>
    </lineage>
</organism>
<evidence type="ECO:0000256" key="8">
    <source>
        <dbReference type="ARBA" id="ARBA00023237"/>
    </source>
</evidence>
<dbReference type="Gene3D" id="2.40.160.50">
    <property type="entry name" value="membrane protein fhac: a member of the omp85/tpsb transporter family"/>
    <property type="match status" value="1"/>
</dbReference>
<evidence type="ECO:0000313" key="13">
    <source>
        <dbReference type="Proteomes" id="UP001645038"/>
    </source>
</evidence>
<keyword evidence="13" id="KW-1185">Reference proteome</keyword>
<dbReference type="PANTHER" id="PTHR34597">
    <property type="entry name" value="SLR1661 PROTEIN"/>
    <property type="match status" value="1"/>
</dbReference>
<evidence type="ECO:0000256" key="6">
    <source>
        <dbReference type="ARBA" id="ARBA00022927"/>
    </source>
</evidence>
<feature type="signal peptide" evidence="10">
    <location>
        <begin position="1"/>
        <end position="38"/>
    </location>
</feature>